<dbReference type="EMBL" id="MLFT02000007">
    <property type="protein sequence ID" value="PHT43184.1"/>
    <property type="molecule type" value="Genomic_DNA"/>
</dbReference>
<evidence type="ECO:0000256" key="1">
    <source>
        <dbReference type="SAM" id="MobiDB-lite"/>
    </source>
</evidence>
<dbReference type="PANTHER" id="PTHR33022:SF13">
    <property type="entry name" value="UBIQUITIN-LIKE PROTEASE FAMILY PROFILE DOMAIN-CONTAINING PROTEIN"/>
    <property type="match status" value="1"/>
</dbReference>
<sequence length="209" mass="23182">MELFGATTITRKIILEGGLFVIDDGSGSGSGAAVGTNDAPLIVFEITSHYDYDHTSFTNFSPYFATSSEFSAYKCQNCKAKHKRVINAINALTTLIKEMTSKRGVIPSKRISCPYTPLDIKCAKATGEQHELKRNCGLFVAAYAWYLSNGLQVSNDRLDAGLLHKRYATLLWKYGEVKAQNPYESDIKDPQRPKSNSVAPDEEHLVHIE</sequence>
<reference evidence="3" key="2">
    <citation type="journal article" date="2017" name="J. Anim. Genet.">
        <title>Multiple reference genome sequences of hot pepper reveal the massive evolution of plant disease resistance genes by retroduplication.</title>
        <authorList>
            <person name="Kim S."/>
            <person name="Park J."/>
            <person name="Yeom S.-I."/>
            <person name="Kim Y.-M."/>
            <person name="Seo E."/>
            <person name="Kim K.-T."/>
            <person name="Kim M.-S."/>
            <person name="Lee J.M."/>
            <person name="Cheong K."/>
            <person name="Shin H.-S."/>
            <person name="Kim S.-B."/>
            <person name="Han K."/>
            <person name="Lee J."/>
            <person name="Park M."/>
            <person name="Lee H.-A."/>
            <person name="Lee H.-Y."/>
            <person name="Lee Y."/>
            <person name="Oh S."/>
            <person name="Lee J.H."/>
            <person name="Choi E."/>
            <person name="Choi E."/>
            <person name="Lee S.E."/>
            <person name="Jeon J."/>
            <person name="Kim H."/>
            <person name="Choi G."/>
            <person name="Song H."/>
            <person name="Lee J."/>
            <person name="Lee S.-C."/>
            <person name="Kwon J.-K."/>
            <person name="Lee H.-Y."/>
            <person name="Koo N."/>
            <person name="Hong Y."/>
            <person name="Kim R.W."/>
            <person name="Kang W.-H."/>
            <person name="Huh J.H."/>
            <person name="Kang B.-C."/>
            <person name="Yang T.-J."/>
            <person name="Lee Y.-H."/>
            <person name="Bennetzen J.L."/>
            <person name="Choi D."/>
        </authorList>
    </citation>
    <scope>NUCLEOTIDE SEQUENCE [LARGE SCALE GENOMIC DNA]</scope>
    <source>
        <strain evidence="3">cv. PBC81</strain>
    </source>
</reference>
<organism evidence="2 3">
    <name type="scientific">Capsicum baccatum</name>
    <name type="common">Peruvian pepper</name>
    <dbReference type="NCBI Taxonomy" id="33114"/>
    <lineage>
        <taxon>Eukaryota</taxon>
        <taxon>Viridiplantae</taxon>
        <taxon>Streptophyta</taxon>
        <taxon>Embryophyta</taxon>
        <taxon>Tracheophyta</taxon>
        <taxon>Spermatophyta</taxon>
        <taxon>Magnoliopsida</taxon>
        <taxon>eudicotyledons</taxon>
        <taxon>Gunneridae</taxon>
        <taxon>Pentapetalae</taxon>
        <taxon>asterids</taxon>
        <taxon>lamiids</taxon>
        <taxon>Solanales</taxon>
        <taxon>Solanaceae</taxon>
        <taxon>Solanoideae</taxon>
        <taxon>Capsiceae</taxon>
        <taxon>Capsicum</taxon>
    </lineage>
</organism>
<name>A0A2G2WD52_CAPBA</name>
<dbReference type="PANTHER" id="PTHR33022">
    <property type="entry name" value="DUF1985 DOMAIN-CONTAINING PROTEIN"/>
    <property type="match status" value="1"/>
</dbReference>
<dbReference type="Proteomes" id="UP000224567">
    <property type="component" value="Unassembled WGS sequence"/>
</dbReference>
<gene>
    <name evidence="2" type="ORF">CQW23_17209</name>
</gene>
<accession>A0A2G2WD52</accession>
<keyword evidence="3" id="KW-1185">Reference proteome</keyword>
<proteinExistence type="predicted"/>
<feature type="region of interest" description="Disordered" evidence="1">
    <location>
        <begin position="183"/>
        <end position="209"/>
    </location>
</feature>
<evidence type="ECO:0000313" key="2">
    <source>
        <dbReference type="EMBL" id="PHT43184.1"/>
    </source>
</evidence>
<evidence type="ECO:0000313" key="3">
    <source>
        <dbReference type="Proteomes" id="UP000224567"/>
    </source>
</evidence>
<reference evidence="2 3" key="1">
    <citation type="journal article" date="2017" name="Genome Biol.">
        <title>New reference genome sequences of hot pepper reveal the massive evolution of plant disease-resistance genes by retroduplication.</title>
        <authorList>
            <person name="Kim S."/>
            <person name="Park J."/>
            <person name="Yeom S.I."/>
            <person name="Kim Y.M."/>
            <person name="Seo E."/>
            <person name="Kim K.T."/>
            <person name="Kim M.S."/>
            <person name="Lee J.M."/>
            <person name="Cheong K."/>
            <person name="Shin H.S."/>
            <person name="Kim S.B."/>
            <person name="Han K."/>
            <person name="Lee J."/>
            <person name="Park M."/>
            <person name="Lee H.A."/>
            <person name="Lee H.Y."/>
            <person name="Lee Y."/>
            <person name="Oh S."/>
            <person name="Lee J.H."/>
            <person name="Choi E."/>
            <person name="Choi E."/>
            <person name="Lee S.E."/>
            <person name="Jeon J."/>
            <person name="Kim H."/>
            <person name="Choi G."/>
            <person name="Song H."/>
            <person name="Lee J."/>
            <person name="Lee S.C."/>
            <person name="Kwon J.K."/>
            <person name="Lee H.Y."/>
            <person name="Koo N."/>
            <person name="Hong Y."/>
            <person name="Kim R.W."/>
            <person name="Kang W.H."/>
            <person name="Huh J.H."/>
            <person name="Kang B.C."/>
            <person name="Yang T.J."/>
            <person name="Lee Y.H."/>
            <person name="Bennetzen J.L."/>
            <person name="Choi D."/>
        </authorList>
    </citation>
    <scope>NUCLEOTIDE SEQUENCE [LARGE SCALE GENOMIC DNA]</scope>
    <source>
        <strain evidence="3">cv. PBC81</strain>
    </source>
</reference>
<dbReference type="AlphaFoldDB" id="A0A2G2WD52"/>
<comment type="caution">
    <text evidence="2">The sequence shown here is derived from an EMBL/GenBank/DDBJ whole genome shotgun (WGS) entry which is preliminary data.</text>
</comment>
<protein>
    <submittedName>
        <fullName evidence="2">Uncharacterized protein</fullName>
    </submittedName>
</protein>